<accession>A0ABD0P260</accession>
<evidence type="ECO:0000313" key="1">
    <source>
        <dbReference type="EMBL" id="KAL0168203.1"/>
    </source>
</evidence>
<comment type="caution">
    <text evidence="1">The sequence shown here is derived from an EMBL/GenBank/DDBJ whole genome shotgun (WGS) entry which is preliminary data.</text>
</comment>
<reference evidence="1 2" key="1">
    <citation type="submission" date="2024-05" db="EMBL/GenBank/DDBJ databases">
        <title>Genome sequencing and assembly of Indian major carp, Cirrhinus mrigala (Hamilton, 1822).</title>
        <authorList>
            <person name="Mohindra V."/>
            <person name="Chowdhury L.M."/>
            <person name="Lal K."/>
            <person name="Jena J.K."/>
        </authorList>
    </citation>
    <scope>NUCLEOTIDE SEQUENCE [LARGE SCALE GENOMIC DNA]</scope>
    <source>
        <strain evidence="1">CM1030</strain>
        <tissue evidence="1">Blood</tissue>
    </source>
</reference>
<organism evidence="1 2">
    <name type="scientific">Cirrhinus mrigala</name>
    <name type="common">Mrigala</name>
    <dbReference type="NCBI Taxonomy" id="683832"/>
    <lineage>
        <taxon>Eukaryota</taxon>
        <taxon>Metazoa</taxon>
        <taxon>Chordata</taxon>
        <taxon>Craniata</taxon>
        <taxon>Vertebrata</taxon>
        <taxon>Euteleostomi</taxon>
        <taxon>Actinopterygii</taxon>
        <taxon>Neopterygii</taxon>
        <taxon>Teleostei</taxon>
        <taxon>Ostariophysi</taxon>
        <taxon>Cypriniformes</taxon>
        <taxon>Cyprinidae</taxon>
        <taxon>Labeoninae</taxon>
        <taxon>Labeonini</taxon>
        <taxon>Cirrhinus</taxon>
    </lineage>
</organism>
<proteinExistence type="predicted"/>
<dbReference type="Proteomes" id="UP001529510">
    <property type="component" value="Unassembled WGS sequence"/>
</dbReference>
<sequence>TSLSLFWMCPTSRWSSTKISRLMLRRSPTSSGSFKRTWCIFELTFLECQR</sequence>
<protein>
    <submittedName>
        <fullName evidence="1">Uncharacterized protein</fullName>
    </submittedName>
</protein>
<feature type="non-terminal residue" evidence="1">
    <location>
        <position position="50"/>
    </location>
</feature>
<evidence type="ECO:0000313" key="2">
    <source>
        <dbReference type="Proteomes" id="UP001529510"/>
    </source>
</evidence>
<name>A0ABD0P260_CIRMR</name>
<dbReference type="EMBL" id="JAMKFB020000018">
    <property type="protein sequence ID" value="KAL0168203.1"/>
    <property type="molecule type" value="Genomic_DNA"/>
</dbReference>
<keyword evidence="2" id="KW-1185">Reference proteome</keyword>
<feature type="non-terminal residue" evidence="1">
    <location>
        <position position="1"/>
    </location>
</feature>
<gene>
    <name evidence="1" type="ORF">M9458_036425</name>
</gene>
<dbReference type="AlphaFoldDB" id="A0ABD0P260"/>